<gene>
    <name evidence="7" type="ORF">C922_01296</name>
</gene>
<dbReference type="VEuPathDB" id="PlasmoDB:C922_01296"/>
<dbReference type="OrthoDB" id="391298at2759"/>
<evidence type="ECO:0000256" key="4">
    <source>
        <dbReference type="ARBA" id="ARBA00022989"/>
    </source>
</evidence>
<evidence type="ECO:0000313" key="8">
    <source>
        <dbReference type="Proteomes" id="UP000030640"/>
    </source>
</evidence>
<feature type="transmembrane region" description="Helical" evidence="6">
    <location>
        <begin position="401"/>
        <end position="423"/>
    </location>
</feature>
<keyword evidence="3 6" id="KW-0812">Transmembrane</keyword>
<organism evidence="7 8">
    <name type="scientific">Plasmodium inui San Antonio 1</name>
    <dbReference type="NCBI Taxonomy" id="1237626"/>
    <lineage>
        <taxon>Eukaryota</taxon>
        <taxon>Sar</taxon>
        <taxon>Alveolata</taxon>
        <taxon>Apicomplexa</taxon>
        <taxon>Aconoidasida</taxon>
        <taxon>Haemosporida</taxon>
        <taxon>Plasmodiidae</taxon>
        <taxon>Plasmodium</taxon>
        <taxon>Plasmodium (Plasmodium)</taxon>
    </lineage>
</organism>
<proteinExistence type="predicted"/>
<feature type="transmembrane region" description="Helical" evidence="6">
    <location>
        <begin position="646"/>
        <end position="667"/>
    </location>
</feature>
<sequence>MEEAGVPVKRTKSLRRTPLSARTKSTYESVIRCMKENKNDQKKIRYSLFLKAYENAELIQMERQDEQEKLKLKLNEWNKWNTCIDMKDAKEKQRLKLLNMLKNYQIKYKAYSNLKVLCDYSIYFEKPSVGDAIKQCQAPLDDPHRDNFFYHLVSIGVSYNDIILMSSIFENIEHLKNCNIYMLPWIYRKLNEFHNFDMTTFLIHCVAYSLSTLPFSLGLFLHYRTMAIVFPLFFTYMVLSLPFLLQEINCGRFVLDGSMSFFVSFDYYHVPIGIILIISYILSIINCVDIICLEIIYFSFFLTPNNPWVYRNVDTKICSKFNGSRSICDFARNICYYNEAISVCELNRIKLGTKIYDTLLNKYAEPKSEKFTPTTVLLSFLLLILYNGFSKYKTSHKVLKIHLSLLILVFVAFIVTMRDFTLLKFFLRDFSWDRVRGVLLDHEVWIACMMHCTITMSIHSGMYFYTSKGLRLGINVISCTYLIVLCCFLLDMLLFVTFSNIIGMHIKDIEKSYSYLVNLVKRNVFYILIPVGNNFYSKFSFFLGINISIIFLTFMLLAASKRIEILFLSFDDIHFFKPKKTWLDVRWVFLFLLYYLYSSIDITFLDLFFTEMSQIITLLIIFYINFNFFWVRGFKKTMEKFGKYPILCQVILTALNQFFFFYFEIIFRLPNRVTLYLLRQVVNICIIPLVSVLLSRCTWFGRAMEPRGGAVRQILRDAYELATECTNKSKNIQLEFSQTSKSAKWFNLYIVLFCKYLGIDLVFMCFVHVGSSIFSIKQNFFKKKNVHLQTDPYLLFFLLFLCYVYIAYIHLPLVQMIKRRKIIRVNNFNVLDYSICFEEPKRPRRGLLFDEFKRE</sequence>
<feature type="transmembrane region" description="Helical" evidence="6">
    <location>
        <begin position="228"/>
        <end position="248"/>
    </location>
</feature>
<feature type="transmembrane region" description="Helical" evidence="6">
    <location>
        <begin position="472"/>
        <end position="501"/>
    </location>
</feature>
<feature type="transmembrane region" description="Helical" evidence="6">
    <location>
        <begin position="793"/>
        <end position="814"/>
    </location>
</feature>
<dbReference type="RefSeq" id="XP_008815124.1">
    <property type="nucleotide sequence ID" value="XM_008816902.1"/>
</dbReference>
<protein>
    <submittedName>
        <fullName evidence="7">Uncharacterized protein</fullName>
    </submittedName>
</protein>
<feature type="transmembrane region" description="Helical" evidence="6">
    <location>
        <begin position="587"/>
        <end position="609"/>
    </location>
</feature>
<dbReference type="EMBL" id="KI965463">
    <property type="protein sequence ID" value="EUD68276.1"/>
    <property type="molecule type" value="Genomic_DNA"/>
</dbReference>
<evidence type="ECO:0000256" key="2">
    <source>
        <dbReference type="ARBA" id="ARBA00022448"/>
    </source>
</evidence>
<name>W7AS13_9APIC</name>
<dbReference type="PROSITE" id="PS50267">
    <property type="entry name" value="NA_NEUROTRAN_SYMP_3"/>
    <property type="match status" value="1"/>
</dbReference>
<evidence type="ECO:0000256" key="3">
    <source>
        <dbReference type="ARBA" id="ARBA00022692"/>
    </source>
</evidence>
<feature type="transmembrane region" description="Helical" evidence="6">
    <location>
        <begin position="673"/>
        <end position="694"/>
    </location>
</feature>
<feature type="transmembrane region" description="Helical" evidence="6">
    <location>
        <begin position="201"/>
        <end position="221"/>
    </location>
</feature>
<keyword evidence="4 6" id="KW-1133">Transmembrane helix</keyword>
<comment type="subcellular location">
    <subcellularLocation>
        <location evidence="1">Membrane</location>
        <topology evidence="1">Multi-pass membrane protein</topology>
    </subcellularLocation>
</comment>
<feature type="transmembrane region" description="Helical" evidence="6">
    <location>
        <begin position="444"/>
        <end position="466"/>
    </location>
</feature>
<dbReference type="SUPFAM" id="SSF161070">
    <property type="entry name" value="SNF-like"/>
    <property type="match status" value="1"/>
</dbReference>
<dbReference type="InterPro" id="IPR000175">
    <property type="entry name" value="Na/ntran_symport"/>
</dbReference>
<feature type="transmembrane region" description="Helical" evidence="6">
    <location>
        <begin position="746"/>
        <end position="773"/>
    </location>
</feature>
<feature type="transmembrane region" description="Helical" evidence="6">
    <location>
        <begin position="615"/>
        <end position="634"/>
    </location>
</feature>
<feature type="transmembrane region" description="Helical" evidence="6">
    <location>
        <begin position="268"/>
        <end position="301"/>
    </location>
</feature>
<feature type="transmembrane region" description="Helical" evidence="6">
    <location>
        <begin position="371"/>
        <end position="389"/>
    </location>
</feature>
<keyword evidence="5 6" id="KW-0472">Membrane</keyword>
<dbReference type="GO" id="GO:0016020">
    <property type="term" value="C:membrane"/>
    <property type="evidence" value="ECO:0007669"/>
    <property type="project" value="UniProtKB-SubCell"/>
</dbReference>
<keyword evidence="8" id="KW-1185">Reference proteome</keyword>
<feature type="transmembrane region" description="Helical" evidence="6">
    <location>
        <begin position="539"/>
        <end position="559"/>
    </location>
</feature>
<dbReference type="InterPro" id="IPR037272">
    <property type="entry name" value="SNS_sf"/>
</dbReference>
<evidence type="ECO:0000256" key="5">
    <source>
        <dbReference type="ARBA" id="ARBA00023136"/>
    </source>
</evidence>
<reference evidence="7 8" key="1">
    <citation type="submission" date="2013-02" db="EMBL/GenBank/DDBJ databases">
        <title>The Genome Sequence of Plasmodium inui San Antonio 1.</title>
        <authorList>
            <consortium name="The Broad Institute Genome Sequencing Platform"/>
            <consortium name="The Broad Institute Genome Sequencing Center for Infectious Disease"/>
            <person name="Neafsey D."/>
            <person name="Cheeseman I."/>
            <person name="Volkman S."/>
            <person name="Adams J."/>
            <person name="Walker B."/>
            <person name="Young S.K."/>
            <person name="Zeng Q."/>
            <person name="Gargeya S."/>
            <person name="Fitzgerald M."/>
            <person name="Haas B."/>
            <person name="Abouelleil A."/>
            <person name="Alvarado L."/>
            <person name="Arachchi H.M."/>
            <person name="Berlin A.M."/>
            <person name="Chapman S.B."/>
            <person name="Dewar J."/>
            <person name="Goldberg J."/>
            <person name="Griggs A."/>
            <person name="Gujja S."/>
            <person name="Hansen M."/>
            <person name="Howarth C."/>
            <person name="Imamovic A."/>
            <person name="Larimer J."/>
            <person name="McCowan C."/>
            <person name="Murphy C."/>
            <person name="Neiman D."/>
            <person name="Pearson M."/>
            <person name="Priest M."/>
            <person name="Roberts A."/>
            <person name="Saif S."/>
            <person name="Shea T."/>
            <person name="Sisk P."/>
            <person name="Sykes S."/>
            <person name="Wortman J."/>
            <person name="Nusbaum C."/>
            <person name="Birren B."/>
        </authorList>
    </citation>
    <scope>NUCLEOTIDE SEQUENCE [LARGE SCALE GENOMIC DNA]</scope>
    <source>
        <strain evidence="7 8">San Antonio 1</strain>
    </source>
</reference>
<evidence type="ECO:0000313" key="7">
    <source>
        <dbReference type="EMBL" id="EUD68276.1"/>
    </source>
</evidence>
<dbReference type="AlphaFoldDB" id="W7AS13"/>
<dbReference type="Proteomes" id="UP000030640">
    <property type="component" value="Unassembled WGS sequence"/>
</dbReference>
<evidence type="ECO:0000256" key="6">
    <source>
        <dbReference type="SAM" id="Phobius"/>
    </source>
</evidence>
<keyword evidence="2" id="KW-0813">Transport</keyword>
<dbReference type="GeneID" id="20036570"/>
<evidence type="ECO:0000256" key="1">
    <source>
        <dbReference type="ARBA" id="ARBA00004141"/>
    </source>
</evidence>
<accession>W7AS13</accession>